<organism evidence="1 2">
    <name type="scientific">Pedobacter frigiditerrae</name>
    <dbReference type="NCBI Taxonomy" id="2530452"/>
    <lineage>
        <taxon>Bacteria</taxon>
        <taxon>Pseudomonadati</taxon>
        <taxon>Bacteroidota</taxon>
        <taxon>Sphingobacteriia</taxon>
        <taxon>Sphingobacteriales</taxon>
        <taxon>Sphingobacteriaceae</taxon>
        <taxon>Pedobacter</taxon>
    </lineage>
</organism>
<dbReference type="OrthoDB" id="762292at2"/>
<protein>
    <submittedName>
        <fullName evidence="1">Uncharacterized protein</fullName>
    </submittedName>
</protein>
<dbReference type="RefSeq" id="WP_131551749.1">
    <property type="nucleotide sequence ID" value="NZ_SJSK01000001.1"/>
</dbReference>
<proteinExistence type="predicted"/>
<evidence type="ECO:0000313" key="1">
    <source>
        <dbReference type="EMBL" id="TCC93883.1"/>
    </source>
</evidence>
<dbReference type="AlphaFoldDB" id="A0A4R0N3E2"/>
<keyword evidence="2" id="KW-1185">Reference proteome</keyword>
<gene>
    <name evidence="1" type="ORF">EZ428_03680</name>
</gene>
<accession>A0A4R0N3E2</accession>
<sequence length="241" mass="26615">MEYQTDVVVNSKSIIQRGKQVLEVNSTSTVSKISKVIAVDDNDYTFNVKVKSTDNLIDAMGKKLHYNSSSGLDGSTIKNALSYIVNKPVDVKINKYGIIESFNVEKVELATDTLLAFAGIQPEVFKKGKLFDLFADITYTKNLIKGHNWTDVSTTGNEKITTKFWIENVNEKNTILKFTSSSIGKLVNSSSNGTYLVDNKTGLILEKLVYVISLGYQVSAGGIVYGVSRSSSIFERNKLLL</sequence>
<comment type="caution">
    <text evidence="1">The sequence shown here is derived from an EMBL/GenBank/DDBJ whole genome shotgun (WGS) entry which is preliminary data.</text>
</comment>
<dbReference type="EMBL" id="SJSK01000001">
    <property type="protein sequence ID" value="TCC93883.1"/>
    <property type="molecule type" value="Genomic_DNA"/>
</dbReference>
<evidence type="ECO:0000313" key="2">
    <source>
        <dbReference type="Proteomes" id="UP000292884"/>
    </source>
</evidence>
<name>A0A4R0N3E2_9SPHI</name>
<dbReference type="Proteomes" id="UP000292884">
    <property type="component" value="Unassembled WGS sequence"/>
</dbReference>
<reference evidence="1 2" key="1">
    <citation type="submission" date="2019-02" db="EMBL/GenBank/DDBJ databases">
        <title>Pedobacter sp. RP-1-13 sp. nov., isolated from Arctic soil.</title>
        <authorList>
            <person name="Dahal R.H."/>
        </authorList>
    </citation>
    <scope>NUCLEOTIDE SEQUENCE [LARGE SCALE GENOMIC DNA]</scope>
    <source>
        <strain evidence="1 2">RP-1-13</strain>
    </source>
</reference>